<dbReference type="InParanoid" id="A0A545AZZ0"/>
<dbReference type="PROSITE" id="PS50293">
    <property type="entry name" value="TPR_REGION"/>
    <property type="match status" value="1"/>
</dbReference>
<dbReference type="AlphaFoldDB" id="A0A545AZZ0"/>
<dbReference type="Pfam" id="PF13432">
    <property type="entry name" value="TPR_16"/>
    <property type="match status" value="1"/>
</dbReference>
<evidence type="ECO:0000313" key="6">
    <source>
        <dbReference type="Proteomes" id="UP000317982"/>
    </source>
</evidence>
<dbReference type="Gene3D" id="1.25.40.10">
    <property type="entry name" value="Tetratricopeptide repeat domain"/>
    <property type="match status" value="1"/>
</dbReference>
<dbReference type="EMBL" id="VIRS01000001">
    <property type="protein sequence ID" value="TQS46903.1"/>
    <property type="molecule type" value="Genomic_DNA"/>
</dbReference>
<keyword evidence="4" id="KW-0175">Coiled coil</keyword>
<proteinExistence type="predicted"/>
<dbReference type="RefSeq" id="WP_142702521.1">
    <property type="nucleotide sequence ID" value="NZ_VIRS01000001.1"/>
</dbReference>
<evidence type="ECO:0000256" key="2">
    <source>
        <dbReference type="ARBA" id="ARBA00022803"/>
    </source>
</evidence>
<dbReference type="SUPFAM" id="SSF48452">
    <property type="entry name" value="TPR-like"/>
    <property type="match status" value="1"/>
</dbReference>
<keyword evidence="1" id="KW-0677">Repeat</keyword>
<accession>A0A545AZZ0</accession>
<protein>
    <submittedName>
        <fullName evidence="5">Tetratricopeptide repeat protein</fullName>
    </submittedName>
</protein>
<evidence type="ECO:0000256" key="3">
    <source>
        <dbReference type="PROSITE-ProRule" id="PRU00339"/>
    </source>
</evidence>
<sequence length="402" mass="44973">MEAKSDRGVSGQKEMYTSALHADVYIADLTGANPNVYLELGVRWALRDRVTIIVCQSITEDLRFNVQTAKAIRYGKEPGVLKTARQRVVDKIIQTQRDDEIDSLIRVLIPDLYTTSRADVDRLRSRIRELEEERGEELVEAALAPDTPQDQGRRFLEEAITKSPRNFRAHLALGDLHRREGRFGLAIERLDQATRLQPGSAEAWRLLGVALTKAERLDEARTAFERSLDLDPHHSETWSNLGGRRRRAAMRPDGSIDRAMLREARDAYLRASRIDRADSYPLGNAALISLMLSTTDPALAEAANTEFTRLFHVATAEVVDPERTDEWKLLDLATALAYRGRLAEGEQRLAEAAALVPRPELPDRFGAFVRTLSDVIAVLPDDHPHRDAFVRLAGAGRAAMGA</sequence>
<dbReference type="InterPro" id="IPR044244">
    <property type="entry name" value="TTC27/Emw1"/>
</dbReference>
<organism evidence="5 6">
    <name type="scientific">Cryptosporangium phraense</name>
    <dbReference type="NCBI Taxonomy" id="2593070"/>
    <lineage>
        <taxon>Bacteria</taxon>
        <taxon>Bacillati</taxon>
        <taxon>Actinomycetota</taxon>
        <taxon>Actinomycetes</taxon>
        <taxon>Cryptosporangiales</taxon>
        <taxon>Cryptosporangiaceae</taxon>
        <taxon>Cryptosporangium</taxon>
    </lineage>
</organism>
<reference evidence="5 6" key="1">
    <citation type="submission" date="2019-07" db="EMBL/GenBank/DDBJ databases">
        <title>Cryptosporangium phraense sp. nov., isolated from plant litter.</title>
        <authorList>
            <person name="Suriyachadkun C."/>
        </authorList>
    </citation>
    <scope>NUCLEOTIDE SEQUENCE [LARGE SCALE GENOMIC DNA]</scope>
    <source>
        <strain evidence="5 6">A-T 5661</strain>
    </source>
</reference>
<keyword evidence="6" id="KW-1185">Reference proteome</keyword>
<dbReference type="OrthoDB" id="5180013at2"/>
<evidence type="ECO:0000256" key="1">
    <source>
        <dbReference type="ARBA" id="ARBA00022737"/>
    </source>
</evidence>
<evidence type="ECO:0000256" key="4">
    <source>
        <dbReference type="SAM" id="Coils"/>
    </source>
</evidence>
<comment type="caution">
    <text evidence="5">The sequence shown here is derived from an EMBL/GenBank/DDBJ whole genome shotgun (WGS) entry which is preliminary data.</text>
</comment>
<keyword evidence="2 3" id="KW-0802">TPR repeat</keyword>
<dbReference type="PANTHER" id="PTHR16193">
    <property type="entry name" value="TETRATRICOPEPTIDE REPEAT PROTEIN 27"/>
    <property type="match status" value="1"/>
</dbReference>
<gene>
    <name evidence="5" type="ORF">FL583_01100</name>
</gene>
<dbReference type="InterPro" id="IPR019734">
    <property type="entry name" value="TPR_rpt"/>
</dbReference>
<feature type="repeat" description="TPR" evidence="3">
    <location>
        <begin position="201"/>
        <end position="234"/>
    </location>
</feature>
<dbReference type="Proteomes" id="UP000317982">
    <property type="component" value="Unassembled WGS sequence"/>
</dbReference>
<feature type="coiled-coil region" evidence="4">
    <location>
        <begin position="113"/>
        <end position="140"/>
    </location>
</feature>
<name>A0A545AZZ0_9ACTN</name>
<feature type="repeat" description="TPR" evidence="3">
    <location>
        <begin position="167"/>
        <end position="200"/>
    </location>
</feature>
<dbReference type="PANTHER" id="PTHR16193:SF0">
    <property type="entry name" value="TETRATRICOPEPTIDE REPEAT PROTEIN 27"/>
    <property type="match status" value="1"/>
</dbReference>
<dbReference type="PROSITE" id="PS50005">
    <property type="entry name" value="TPR"/>
    <property type="match status" value="2"/>
</dbReference>
<dbReference type="InterPro" id="IPR011990">
    <property type="entry name" value="TPR-like_helical_dom_sf"/>
</dbReference>
<dbReference type="SMART" id="SM00028">
    <property type="entry name" value="TPR"/>
    <property type="match status" value="2"/>
</dbReference>
<evidence type="ECO:0000313" key="5">
    <source>
        <dbReference type="EMBL" id="TQS46903.1"/>
    </source>
</evidence>